<evidence type="ECO:0000313" key="13">
    <source>
        <dbReference type="Proteomes" id="UP000437068"/>
    </source>
</evidence>
<dbReference type="Proteomes" id="UP000440732">
    <property type="component" value="Unassembled WGS sequence"/>
</dbReference>
<dbReference type="Proteomes" id="UP000437068">
    <property type="component" value="Unassembled WGS sequence"/>
</dbReference>
<evidence type="ECO:0000313" key="17">
    <source>
        <dbReference type="Proteomes" id="UP000460718"/>
    </source>
</evidence>
<dbReference type="Proteomes" id="UP000460718">
    <property type="component" value="Unassembled WGS sequence"/>
</dbReference>
<sequence length="67" mass="6949">MLLAFALIKPLAIAATPPTSQFSLAPGPTRPTSCLLCVCPQSAFSIAARQVAARRLLAGSFRPPRAG</sequence>
<dbReference type="EMBL" id="QXGD01002818">
    <property type="protein sequence ID" value="KAE9183761.1"/>
    <property type="molecule type" value="Genomic_DNA"/>
</dbReference>
<comment type="caution">
    <text evidence="4">The sequence shown here is derived from an EMBL/GenBank/DDBJ whole genome shotgun (WGS) entry which is preliminary data.</text>
</comment>
<evidence type="ECO:0000313" key="6">
    <source>
        <dbReference type="EMBL" id="KAE9174483.1"/>
    </source>
</evidence>
<evidence type="ECO:0000313" key="11">
    <source>
        <dbReference type="Proteomes" id="UP000429523"/>
    </source>
</evidence>
<evidence type="ECO:0000313" key="19">
    <source>
        <dbReference type="Proteomes" id="UP000486351"/>
    </source>
</evidence>
<accession>A0A6A3QC68</accession>
<organism evidence="4 16">
    <name type="scientific">Phytophthora fragariae</name>
    <dbReference type="NCBI Taxonomy" id="53985"/>
    <lineage>
        <taxon>Eukaryota</taxon>
        <taxon>Sar</taxon>
        <taxon>Stramenopiles</taxon>
        <taxon>Oomycota</taxon>
        <taxon>Peronosporomycetes</taxon>
        <taxon>Peronosporales</taxon>
        <taxon>Peronosporaceae</taxon>
        <taxon>Phytophthora</taxon>
    </lineage>
</organism>
<evidence type="ECO:0000313" key="16">
    <source>
        <dbReference type="Proteomes" id="UP000441208"/>
    </source>
</evidence>
<dbReference type="EMBL" id="QXGB01002862">
    <property type="protein sequence ID" value="KAE9174483.1"/>
    <property type="molecule type" value="Genomic_DNA"/>
</dbReference>
<dbReference type="EMBL" id="QXGF01002982">
    <property type="protein sequence ID" value="KAE8922750.1"/>
    <property type="molecule type" value="Genomic_DNA"/>
</dbReference>
<evidence type="ECO:0000313" key="9">
    <source>
        <dbReference type="EMBL" id="KAE9279052.1"/>
    </source>
</evidence>
<dbReference type="EMBL" id="QXGE01002803">
    <property type="protein sequence ID" value="KAE9279052.1"/>
    <property type="molecule type" value="Genomic_DNA"/>
</dbReference>
<dbReference type="Proteomes" id="UP000440367">
    <property type="component" value="Unassembled WGS sequence"/>
</dbReference>
<gene>
    <name evidence="9" type="ORF">PF001_g24887</name>
    <name evidence="8" type="ORF">PF002_g26621</name>
    <name evidence="7" type="ORF">PF004_g24414</name>
    <name evidence="6" type="ORF">PF005_g25836</name>
    <name evidence="5" type="ORF">PF006_g27250</name>
    <name evidence="4" type="ORF">PF007_g25868</name>
    <name evidence="10" type="ORF">PF008_g14293</name>
    <name evidence="1" type="ORF">PF009_g26988</name>
    <name evidence="3" type="ORF">PF010_g25137</name>
    <name evidence="2" type="ORF">PF011_g26991</name>
</gene>
<evidence type="ECO:0000313" key="1">
    <source>
        <dbReference type="EMBL" id="KAE8922750.1"/>
    </source>
</evidence>
<dbReference type="Proteomes" id="UP000429523">
    <property type="component" value="Unassembled WGS sequence"/>
</dbReference>
<evidence type="ECO:0000313" key="18">
    <source>
        <dbReference type="Proteomes" id="UP000476176"/>
    </source>
</evidence>
<dbReference type="Proteomes" id="UP000486351">
    <property type="component" value="Unassembled WGS sequence"/>
</dbReference>
<evidence type="ECO:0000313" key="2">
    <source>
        <dbReference type="EMBL" id="KAE8968959.1"/>
    </source>
</evidence>
<name>A0A6A3QC68_9STRA</name>
<dbReference type="Proteomes" id="UP000488956">
    <property type="component" value="Unassembled WGS sequence"/>
</dbReference>
<dbReference type="EMBL" id="QXFX01002833">
    <property type="protein sequence ID" value="KAE9073261.1"/>
    <property type="molecule type" value="Genomic_DNA"/>
</dbReference>
<dbReference type="Proteomes" id="UP000441208">
    <property type="component" value="Unassembled WGS sequence"/>
</dbReference>
<evidence type="ECO:0000313" key="4">
    <source>
        <dbReference type="EMBL" id="KAE9073266.1"/>
    </source>
</evidence>
<evidence type="ECO:0000313" key="14">
    <source>
        <dbReference type="Proteomes" id="UP000440367"/>
    </source>
</evidence>
<evidence type="ECO:0000313" key="8">
    <source>
        <dbReference type="EMBL" id="KAE9183761.1"/>
    </source>
</evidence>
<evidence type="ECO:0000313" key="10">
    <source>
        <dbReference type="EMBL" id="KAE9333751.1"/>
    </source>
</evidence>
<protein>
    <submittedName>
        <fullName evidence="4">Uncharacterized protein</fullName>
    </submittedName>
</protein>
<dbReference type="EMBL" id="QXGA01003656">
    <property type="protein sequence ID" value="KAE9080772.1"/>
    <property type="molecule type" value="Genomic_DNA"/>
</dbReference>
<evidence type="ECO:0000313" key="3">
    <source>
        <dbReference type="EMBL" id="KAE9073261.1"/>
    </source>
</evidence>
<proteinExistence type="predicted"/>
<dbReference type="EMBL" id="QXGC01002783">
    <property type="protein sequence ID" value="KAE9181846.1"/>
    <property type="molecule type" value="Genomic_DNA"/>
</dbReference>
<evidence type="ECO:0000313" key="15">
    <source>
        <dbReference type="Proteomes" id="UP000440732"/>
    </source>
</evidence>
<dbReference type="EMBL" id="QXFY01000879">
    <property type="protein sequence ID" value="KAE9333751.1"/>
    <property type="molecule type" value="Genomic_DNA"/>
</dbReference>
<dbReference type="Proteomes" id="UP000433483">
    <property type="component" value="Unassembled WGS sequence"/>
</dbReference>
<reference evidence="11 12" key="1">
    <citation type="submission" date="2018-08" db="EMBL/GenBank/DDBJ databases">
        <title>Genomic investigation of the strawberry pathogen Phytophthora fragariae indicates pathogenicity is determined by transcriptional variation in three key races.</title>
        <authorList>
            <person name="Adams T.M."/>
            <person name="Armitage A.D."/>
            <person name="Sobczyk M.K."/>
            <person name="Bates H.J."/>
            <person name="Dunwell J.M."/>
            <person name="Nellist C.F."/>
            <person name="Harrison R.J."/>
        </authorList>
    </citation>
    <scope>NUCLEOTIDE SEQUENCE [LARGE SCALE GENOMIC DNA]</scope>
    <source>
        <strain evidence="9 13">A4</strain>
        <strain evidence="8 14">BC-1</strain>
        <strain evidence="7 18">BC-23</strain>
        <strain evidence="6 12">NOV-27</strain>
        <strain evidence="5 15">NOV-5</strain>
        <strain evidence="4 16">NOV-71</strain>
        <strain evidence="10 19">NOV-77</strain>
        <strain evidence="1 11">NOV-9</strain>
        <strain evidence="3 20">ONT-3</strain>
        <strain evidence="2 17">SCRP245</strain>
    </source>
</reference>
<dbReference type="AlphaFoldDB" id="A0A6A3QC68"/>
<evidence type="ECO:0000313" key="12">
    <source>
        <dbReference type="Proteomes" id="UP000433483"/>
    </source>
</evidence>
<keyword evidence="12" id="KW-1185">Reference proteome</keyword>
<evidence type="ECO:0000313" key="7">
    <source>
        <dbReference type="EMBL" id="KAE9181846.1"/>
    </source>
</evidence>
<dbReference type="EMBL" id="QXFW01003752">
    <property type="protein sequence ID" value="KAE8968959.1"/>
    <property type="molecule type" value="Genomic_DNA"/>
</dbReference>
<dbReference type="OrthoDB" id="10312948at2759"/>
<evidence type="ECO:0000313" key="20">
    <source>
        <dbReference type="Proteomes" id="UP000488956"/>
    </source>
</evidence>
<dbReference type="EMBL" id="QXFZ01002847">
    <property type="protein sequence ID" value="KAE9073266.1"/>
    <property type="molecule type" value="Genomic_DNA"/>
</dbReference>
<evidence type="ECO:0000313" key="5">
    <source>
        <dbReference type="EMBL" id="KAE9080772.1"/>
    </source>
</evidence>
<dbReference type="Proteomes" id="UP000476176">
    <property type="component" value="Unassembled WGS sequence"/>
</dbReference>